<organism evidence="1 3">
    <name type="scientific">Acidihalobacter yilgarnensis</name>
    <dbReference type="NCBI Taxonomy" id="2819280"/>
    <lineage>
        <taxon>Bacteria</taxon>
        <taxon>Pseudomonadati</taxon>
        <taxon>Pseudomonadota</taxon>
        <taxon>Gammaproteobacteria</taxon>
        <taxon>Chromatiales</taxon>
        <taxon>Ectothiorhodospiraceae</taxon>
        <taxon>Acidihalobacter</taxon>
    </lineage>
</organism>
<accession>A0A1D8IP26</accession>
<name>A0A1D8IP26_9GAMM</name>
<proteinExistence type="predicted"/>
<evidence type="ECO:0000313" key="2">
    <source>
        <dbReference type="EMBL" id="AOU98165.1"/>
    </source>
</evidence>
<dbReference type="RefSeq" id="WP_070078531.1">
    <property type="nucleotide sequence ID" value="NZ_CP017415.1"/>
</dbReference>
<evidence type="ECO:0000313" key="1">
    <source>
        <dbReference type="EMBL" id="AOU98155.1"/>
    </source>
</evidence>
<dbReference type="AlphaFoldDB" id="A0A1D8IP26"/>
<reference evidence="1" key="2">
    <citation type="journal article" date="2020" name="Int. J. Syst. Evol. Microbiol.">
        <title>Genome-based classification of Acidihalobacter prosperus F5 (=DSM 105917=JCM 32255) as Acidihalobacter yilgarnensis sp. nov.</title>
        <authorList>
            <person name="Khaleque H.N."/>
            <person name="Gonzalez C."/>
            <person name="Johnson D.B."/>
            <person name="Kaksonen A.H."/>
            <person name="Holmes D.S."/>
            <person name="Watkin E.L.J."/>
        </authorList>
    </citation>
    <scope>NUCLEOTIDE SEQUENCE</scope>
    <source>
        <strain evidence="1">F5</strain>
    </source>
</reference>
<dbReference type="Proteomes" id="UP000095401">
    <property type="component" value="Chromosome"/>
</dbReference>
<sequence length="224" mass="24983">MIEISVRSNLKEIERSLEAFVRKQIPFATGRALTELAVEVKKAEVKNLLTKMPTATPFTQKSIGSTKANKLSRSATVYVRDVAASYLYPYEFGGLNKLNGSALLKPENVRLNKYGNLPRKRLAQLLSKPDVFVGKIKFKSGDVVDGIWQRGLYGSRRKGGYMGTKGKHHMIAGNRSTLTLLVRFADAHPAKPRLGYRVTAESLIARRFNKIFGRELARAMATAR</sequence>
<dbReference type="KEGG" id="aprs:BI364_09530"/>
<keyword evidence="3" id="KW-1185">Reference proteome</keyword>
<dbReference type="EMBL" id="CP017415">
    <property type="protein sequence ID" value="AOU98155.1"/>
    <property type="molecule type" value="Genomic_DNA"/>
</dbReference>
<evidence type="ECO:0000313" key="3">
    <source>
        <dbReference type="Proteomes" id="UP000095401"/>
    </source>
</evidence>
<dbReference type="KEGG" id="aprs:BI364_09470"/>
<reference evidence="3" key="1">
    <citation type="submission" date="2016-09" db="EMBL/GenBank/DDBJ databases">
        <title>Acidihalobacter prosperus F5.</title>
        <authorList>
            <person name="Khaleque H.N."/>
            <person name="Ramsay J.P."/>
            <person name="Kaksonen A.H."/>
            <person name="Boxall N.J."/>
            <person name="Watkin E.L.J."/>
        </authorList>
    </citation>
    <scope>NUCLEOTIDE SEQUENCE [LARGE SCALE GENOMIC DNA]</scope>
    <source>
        <strain evidence="3">F5</strain>
    </source>
</reference>
<gene>
    <name evidence="1" type="ORF">BI364_09470</name>
    <name evidence="2" type="ORF">BI364_09530</name>
</gene>
<dbReference type="EMBL" id="CP017415">
    <property type="protein sequence ID" value="AOU98165.1"/>
    <property type="molecule type" value="Genomic_DNA"/>
</dbReference>
<protein>
    <submittedName>
        <fullName evidence="1">Uncharacterized protein</fullName>
    </submittedName>
</protein>